<dbReference type="PANTHER" id="PTHR42912">
    <property type="entry name" value="METHYLTRANSFERASE"/>
    <property type="match status" value="1"/>
</dbReference>
<evidence type="ECO:0000313" key="2">
    <source>
        <dbReference type="EMBL" id="KIG19486.1"/>
    </source>
</evidence>
<dbReference type="Proteomes" id="UP000031599">
    <property type="component" value="Unassembled WGS sequence"/>
</dbReference>
<dbReference type="InterPro" id="IPR050508">
    <property type="entry name" value="Methyltransf_Superfamily"/>
</dbReference>
<evidence type="ECO:0000259" key="1">
    <source>
        <dbReference type="Pfam" id="PF08241"/>
    </source>
</evidence>
<dbReference type="InterPro" id="IPR029063">
    <property type="entry name" value="SAM-dependent_MTases_sf"/>
</dbReference>
<dbReference type="EMBL" id="JMCC02000002">
    <property type="protein sequence ID" value="KIG19486.1"/>
    <property type="molecule type" value="Genomic_DNA"/>
</dbReference>
<dbReference type="InterPro" id="IPR013216">
    <property type="entry name" value="Methyltransf_11"/>
</dbReference>
<evidence type="ECO:0000313" key="3">
    <source>
        <dbReference type="Proteomes" id="UP000031599"/>
    </source>
</evidence>
<organism evidence="2 3">
    <name type="scientific">Enhygromyxa salina</name>
    <dbReference type="NCBI Taxonomy" id="215803"/>
    <lineage>
        <taxon>Bacteria</taxon>
        <taxon>Pseudomonadati</taxon>
        <taxon>Myxococcota</taxon>
        <taxon>Polyangia</taxon>
        <taxon>Nannocystales</taxon>
        <taxon>Nannocystaceae</taxon>
        <taxon>Enhygromyxa</taxon>
    </lineage>
</organism>
<dbReference type="Gene3D" id="3.40.50.150">
    <property type="entry name" value="Vaccinia Virus protein VP39"/>
    <property type="match status" value="1"/>
</dbReference>
<sequence>MVPLTMTDAPEYADPQRYAELAGFDGGYRDLWWNQDFLELMAKRWGLHERAHVLDVGCGAGHWGLTLLDHMPTHARLTGVDAEPNFLELARARANARPHGPRCEFVTGRAEALPFADASFDVVTCQTVLIHVADAAAVIAEMRRVLRPGGILITCEPDNLAGNLALLGTSLPTSDEDTVEIIRFVQRCQKGKRTLGEGDERIGHQLPGLFAAAGLTQIRCHTNDRCMQLVPPYTDPSMRMAISQELAWARQGISIIAATEHDARRLHAAANGTPEQFEIGWSATHRWLTDFVEAVEANRFTAARGFVFYIASALR</sequence>
<comment type="caution">
    <text evidence="2">The sequence shown here is derived from an EMBL/GenBank/DDBJ whole genome shotgun (WGS) entry which is preliminary data.</text>
</comment>
<dbReference type="PANTHER" id="PTHR42912:SF93">
    <property type="entry name" value="N6-ADENOSINE-METHYLTRANSFERASE TMT1A"/>
    <property type="match status" value="1"/>
</dbReference>
<accession>A0A0C2D8T3</accession>
<protein>
    <recommendedName>
        <fullName evidence="1">Methyltransferase type 11 domain-containing protein</fullName>
    </recommendedName>
</protein>
<dbReference type="SUPFAM" id="SSF53335">
    <property type="entry name" value="S-adenosyl-L-methionine-dependent methyltransferases"/>
    <property type="match status" value="1"/>
</dbReference>
<dbReference type="Pfam" id="PF08241">
    <property type="entry name" value="Methyltransf_11"/>
    <property type="match status" value="1"/>
</dbReference>
<reference evidence="2 3" key="1">
    <citation type="submission" date="2014-12" db="EMBL/GenBank/DDBJ databases">
        <title>Genome assembly of Enhygromyxa salina DSM 15201.</title>
        <authorList>
            <person name="Sharma G."/>
            <person name="Subramanian S."/>
        </authorList>
    </citation>
    <scope>NUCLEOTIDE SEQUENCE [LARGE SCALE GENOMIC DNA]</scope>
    <source>
        <strain evidence="2 3">DSM 15201</strain>
    </source>
</reference>
<dbReference type="AlphaFoldDB" id="A0A0C2D8T3"/>
<dbReference type="GO" id="GO:0008757">
    <property type="term" value="F:S-adenosylmethionine-dependent methyltransferase activity"/>
    <property type="evidence" value="ECO:0007669"/>
    <property type="project" value="InterPro"/>
</dbReference>
<feature type="domain" description="Methyltransferase type 11" evidence="1">
    <location>
        <begin position="54"/>
        <end position="153"/>
    </location>
</feature>
<gene>
    <name evidence="2" type="ORF">DB30_02767</name>
</gene>
<dbReference type="CDD" id="cd02440">
    <property type="entry name" value="AdoMet_MTases"/>
    <property type="match status" value="1"/>
</dbReference>
<name>A0A0C2D8T3_9BACT</name>
<proteinExistence type="predicted"/>